<dbReference type="AlphaFoldDB" id="A0A7W8FFL3"/>
<comment type="caution">
    <text evidence="1">The sequence shown here is derived from an EMBL/GenBank/DDBJ whole genome shotgun (WGS) entry which is preliminary data.</text>
</comment>
<sequence length="146" mass="15700">MSEKMDIAEVQENFGMGVICAQQVLSHFSEKFGLPYEDALRIASCFGSGMGQADTCGCVTGALMAIGLAHGPAGACSREQKQALYARRDAFMTAFAQAHGSLECRGILGHDLTDPQARALILEKKLFTTVCVPMICETCALLEEYL</sequence>
<dbReference type="Pfam" id="PF09719">
    <property type="entry name" value="C_GCAxxG_C_C"/>
    <property type="match status" value="1"/>
</dbReference>
<dbReference type="RefSeq" id="WP_183720281.1">
    <property type="nucleotide sequence ID" value="NZ_JACHGO010000006.1"/>
</dbReference>
<name>A0A7W8FFL3_9BACT</name>
<proteinExistence type="predicted"/>
<keyword evidence="2" id="KW-1185">Reference proteome</keyword>
<organism evidence="1 2">
    <name type="scientific">Desulfovibrio intestinalis</name>
    <dbReference type="NCBI Taxonomy" id="58621"/>
    <lineage>
        <taxon>Bacteria</taxon>
        <taxon>Pseudomonadati</taxon>
        <taxon>Thermodesulfobacteriota</taxon>
        <taxon>Desulfovibrionia</taxon>
        <taxon>Desulfovibrionales</taxon>
        <taxon>Desulfovibrionaceae</taxon>
        <taxon>Desulfovibrio</taxon>
    </lineage>
</organism>
<accession>A0A7W8FFL3</accession>
<dbReference type="Proteomes" id="UP000539075">
    <property type="component" value="Unassembled WGS sequence"/>
</dbReference>
<evidence type="ECO:0000313" key="1">
    <source>
        <dbReference type="EMBL" id="MBB5144048.1"/>
    </source>
</evidence>
<protein>
    <submittedName>
        <fullName evidence="1">C_GCAxxG_C_C family probable redox protein</fullName>
    </submittedName>
</protein>
<dbReference type="InterPro" id="IPR010181">
    <property type="entry name" value="CGCAxxGCC_motif"/>
</dbReference>
<dbReference type="EMBL" id="JACHGO010000006">
    <property type="protein sequence ID" value="MBB5144048.1"/>
    <property type="molecule type" value="Genomic_DNA"/>
</dbReference>
<dbReference type="NCBIfam" id="TIGR01909">
    <property type="entry name" value="C_GCAxxG_C_C"/>
    <property type="match status" value="1"/>
</dbReference>
<reference evidence="1 2" key="1">
    <citation type="submission" date="2020-08" db="EMBL/GenBank/DDBJ databases">
        <title>Genomic Encyclopedia of Type Strains, Phase IV (KMG-IV): sequencing the most valuable type-strain genomes for metagenomic binning, comparative biology and taxonomic classification.</title>
        <authorList>
            <person name="Goeker M."/>
        </authorList>
    </citation>
    <scope>NUCLEOTIDE SEQUENCE [LARGE SCALE GENOMIC DNA]</scope>
    <source>
        <strain evidence="1 2">DSM 11275</strain>
    </source>
</reference>
<gene>
    <name evidence="1" type="ORF">HNQ38_002156</name>
</gene>
<evidence type="ECO:0000313" key="2">
    <source>
        <dbReference type="Proteomes" id="UP000539075"/>
    </source>
</evidence>